<proteinExistence type="predicted"/>
<reference evidence="3" key="1">
    <citation type="submission" date="2020-01" db="EMBL/GenBank/DDBJ databases">
        <title>Draft genome sequence of the Termite Coptotermes fromosanus.</title>
        <authorList>
            <person name="Itakura S."/>
            <person name="Yosikawa Y."/>
            <person name="Umezawa K."/>
        </authorList>
    </citation>
    <scope>NUCLEOTIDE SEQUENCE [LARGE SCALE GENOMIC DNA]</scope>
</reference>
<dbReference type="InterPro" id="IPR058912">
    <property type="entry name" value="HTH_animal"/>
</dbReference>
<name>A0A6L2PU97_COPFO</name>
<dbReference type="AlphaFoldDB" id="A0A6L2PU97"/>
<evidence type="ECO:0000259" key="1">
    <source>
        <dbReference type="Pfam" id="PF26215"/>
    </source>
</evidence>
<evidence type="ECO:0000313" key="2">
    <source>
        <dbReference type="EMBL" id="GFG36066.1"/>
    </source>
</evidence>
<dbReference type="PANTHER" id="PTHR21301">
    <property type="entry name" value="REVERSE TRANSCRIPTASE"/>
    <property type="match status" value="1"/>
</dbReference>
<comment type="caution">
    <text evidence="2">The sequence shown here is derived from an EMBL/GenBank/DDBJ whole genome shotgun (WGS) entry which is preliminary data.</text>
</comment>
<evidence type="ECO:0000313" key="3">
    <source>
        <dbReference type="Proteomes" id="UP000502823"/>
    </source>
</evidence>
<organism evidence="2 3">
    <name type="scientific">Coptotermes formosanus</name>
    <name type="common">Formosan subterranean termite</name>
    <dbReference type="NCBI Taxonomy" id="36987"/>
    <lineage>
        <taxon>Eukaryota</taxon>
        <taxon>Metazoa</taxon>
        <taxon>Ecdysozoa</taxon>
        <taxon>Arthropoda</taxon>
        <taxon>Hexapoda</taxon>
        <taxon>Insecta</taxon>
        <taxon>Pterygota</taxon>
        <taxon>Neoptera</taxon>
        <taxon>Polyneoptera</taxon>
        <taxon>Dictyoptera</taxon>
        <taxon>Blattodea</taxon>
        <taxon>Blattoidea</taxon>
        <taxon>Termitoidae</taxon>
        <taxon>Rhinotermitidae</taxon>
        <taxon>Coptotermes</taxon>
    </lineage>
</organism>
<dbReference type="EMBL" id="BLKM01006038">
    <property type="protein sequence ID" value="GFG36066.1"/>
    <property type="molecule type" value="Genomic_DNA"/>
</dbReference>
<dbReference type="PANTHER" id="PTHR21301:SF10">
    <property type="entry name" value="REVERSE TRANSCRIPTASE DOMAIN-CONTAINING PROTEIN"/>
    <property type="match status" value="1"/>
</dbReference>
<sequence>MVIIDRNTLENKIHQFLTDNHFSRLYTNPTDKYEQQVQQNLQRCNSIISKQQFKHLIQKQLITSTLQTHLKLHKPGIPIRPVVNNINTPTYKMAKRMPRILKDCLTLHRTSILFYAPYVDDIPIIYDQTLTHTDTLMAGLNAVHKNIIFKPTFESNNNISYLALLFKRKDNHIEPDIYRKPTAAITTMHYQSNHPTEQKVAAYTYLLRRMNTLPLQPEQRQKQWKLTMQYIANENEYPNKFLHKLNSDEKK</sequence>
<gene>
    <name evidence="2" type="ORF">Cfor_01729</name>
</gene>
<dbReference type="OrthoDB" id="8064685at2759"/>
<keyword evidence="3" id="KW-1185">Reference proteome</keyword>
<dbReference type="InParanoid" id="A0A6L2PU97"/>
<accession>A0A6L2PU97</accession>
<protein>
    <recommendedName>
        <fullName evidence="1">Helix-turn-helix domain-containing protein</fullName>
    </recommendedName>
</protein>
<feature type="domain" description="Helix-turn-helix" evidence="1">
    <location>
        <begin position="188"/>
        <end position="244"/>
    </location>
</feature>
<dbReference type="Proteomes" id="UP000502823">
    <property type="component" value="Unassembled WGS sequence"/>
</dbReference>
<dbReference type="Pfam" id="PF26215">
    <property type="entry name" value="HTH_animal"/>
    <property type="match status" value="1"/>
</dbReference>